<accession>A0A382MUS5</accession>
<organism evidence="1">
    <name type="scientific">marine metagenome</name>
    <dbReference type="NCBI Taxonomy" id="408172"/>
    <lineage>
        <taxon>unclassified sequences</taxon>
        <taxon>metagenomes</taxon>
        <taxon>ecological metagenomes</taxon>
    </lineage>
</organism>
<proteinExistence type="predicted"/>
<gene>
    <name evidence="1" type="ORF">METZ01_LOCUS304361</name>
</gene>
<feature type="non-terminal residue" evidence="1">
    <location>
        <position position="1"/>
    </location>
</feature>
<reference evidence="1" key="1">
    <citation type="submission" date="2018-05" db="EMBL/GenBank/DDBJ databases">
        <authorList>
            <person name="Lanie J.A."/>
            <person name="Ng W.-L."/>
            <person name="Kazmierczak K.M."/>
            <person name="Andrzejewski T.M."/>
            <person name="Davidsen T.M."/>
            <person name="Wayne K.J."/>
            <person name="Tettelin H."/>
            <person name="Glass J.I."/>
            <person name="Rusch D."/>
            <person name="Podicherti R."/>
            <person name="Tsui H.-C.T."/>
            <person name="Winkler M.E."/>
        </authorList>
    </citation>
    <scope>NUCLEOTIDE SEQUENCE</scope>
</reference>
<dbReference type="EMBL" id="UINC01095430">
    <property type="protein sequence ID" value="SVC51507.1"/>
    <property type="molecule type" value="Genomic_DNA"/>
</dbReference>
<dbReference type="AlphaFoldDB" id="A0A382MUS5"/>
<evidence type="ECO:0000313" key="1">
    <source>
        <dbReference type="EMBL" id="SVC51507.1"/>
    </source>
</evidence>
<protein>
    <submittedName>
        <fullName evidence="1">Uncharacterized protein</fullName>
    </submittedName>
</protein>
<sequence length="52" mass="6049">VVKYRSEGVSDGWHYEYKNKISVPFKSRREAEAALLLNLDPYPKPQRGRSDP</sequence>
<name>A0A382MUS5_9ZZZZ</name>